<protein>
    <submittedName>
        <fullName evidence="1">Uncharacterized protein</fullName>
    </submittedName>
</protein>
<reference evidence="1 2" key="1">
    <citation type="submission" date="2020-10" db="EMBL/GenBank/DDBJ databases">
        <title>Aquamicrobium zhengzhouensis sp. nov., a exopolysaccharide producing bacterium isolated from farmland soil.</title>
        <authorList>
            <person name="Wang X."/>
        </authorList>
    </citation>
    <scope>NUCLEOTIDE SEQUENCE [LARGE SCALE GENOMIC DNA]</scope>
    <source>
        <strain evidence="2">cd-1</strain>
    </source>
</reference>
<evidence type="ECO:0000313" key="2">
    <source>
        <dbReference type="Proteomes" id="UP000601789"/>
    </source>
</evidence>
<proteinExistence type="predicted"/>
<sequence length="115" mass="12389">MSASGWLGFAVIAGGLAVTNPTVEEIELELRQQVIMAITSSSISANDDAATTILMGMCKFSAEECYNVLRMTMRLQMNDYLIGKAVVIHAADGSPTNCVGAVKRLWCPKFLNSTK</sequence>
<comment type="caution">
    <text evidence="1">The sequence shown here is derived from an EMBL/GenBank/DDBJ whole genome shotgun (WGS) entry which is preliminary data.</text>
</comment>
<accession>A0ABS0SAR9</accession>
<dbReference type="RefSeq" id="WP_198475616.1">
    <property type="nucleotide sequence ID" value="NZ_JADGMQ010000003.1"/>
</dbReference>
<dbReference type="Proteomes" id="UP000601789">
    <property type="component" value="Unassembled WGS sequence"/>
</dbReference>
<gene>
    <name evidence="1" type="ORF">IOD40_06670</name>
</gene>
<evidence type="ECO:0000313" key="1">
    <source>
        <dbReference type="EMBL" id="MBI1620347.1"/>
    </source>
</evidence>
<dbReference type="EMBL" id="JADGMQ010000003">
    <property type="protein sequence ID" value="MBI1620347.1"/>
    <property type="molecule type" value="Genomic_DNA"/>
</dbReference>
<organism evidence="1 2">
    <name type="scientific">Aquamicrobium zhengzhouense</name>
    <dbReference type="NCBI Taxonomy" id="2781738"/>
    <lineage>
        <taxon>Bacteria</taxon>
        <taxon>Pseudomonadati</taxon>
        <taxon>Pseudomonadota</taxon>
        <taxon>Alphaproteobacteria</taxon>
        <taxon>Hyphomicrobiales</taxon>
        <taxon>Phyllobacteriaceae</taxon>
        <taxon>Aquamicrobium</taxon>
    </lineage>
</organism>
<name>A0ABS0SAR9_9HYPH</name>
<keyword evidence="2" id="KW-1185">Reference proteome</keyword>